<accession>A0A1M4X947</accession>
<organism evidence="3 4">
    <name type="scientific">Flavisolibacter ginsengisoli DSM 18119</name>
    <dbReference type="NCBI Taxonomy" id="1121884"/>
    <lineage>
        <taxon>Bacteria</taxon>
        <taxon>Pseudomonadati</taxon>
        <taxon>Bacteroidota</taxon>
        <taxon>Chitinophagia</taxon>
        <taxon>Chitinophagales</taxon>
        <taxon>Chitinophagaceae</taxon>
        <taxon>Flavisolibacter</taxon>
    </lineage>
</organism>
<sequence length="917" mass="103656">MRKFFIGIFLLLLTQLAIAQQSSVTGTVADTLGKKTLANAVVSLLQKKDSSLYKFIRTDKEGNFQIPKVDTGRYVILVSFPRFADYVDEVVVKAGETNSIGSIPLTLKSQLLDAVVIRSAGAIRIKGDTTEFVADSFHVKEGATVEELLKKLPGFQVNSKGEITAQGQRVQKVLVDGEEFFGDDPTMATKNIGAKAVDKVQVFDNKSEQQNLTGISTGTEGKTVNIKLKEDKKTGAFGKAEIGSDFDKLLDARLLYNKFIGKKKFSLYGTKSKTNTGSLNWQDQRKLGFENDFEYDELSGYYFSFGTSDDFSDWSLKGLPDAYTAGALYIDRWNNDKQAVNGSYRFNRLGTSNIASKYIQSIIPGRLINTSTLTRSNGLNQQHAINFKYEWKLDSLASLKLVTAGTRKATTSFNNTNTDITNKTDNKETINLGNTSYDSKRLQSDNQLQYKQLFHKKDRQLLSTIRYGITNDDQKNFIYSQADFYTSGNLDSSKLQDQQKINSGSSTTLGAKVTYSEPLNDKWSLVGEYSYNQNNSTSHKNTFDKDFNDKYEILNQAFSNNFDLRASSNSGTLITKYVYKKIRLAFGSGLSATKLRLNNLDHSSFTNYNFTNLTPQASFNFRPKQQSGIGINYRGTTRQPTIDQLQPIRDNNDQLNVLVGNPDLKVGFNHNLSIFYNSYKVLSARGIWLNLGINFTDNAITQDNTIDPSGKRIFKPVNVNGNNNWYMWSEWNKGEGEKKFNHTVRLNGSGGRNINFINGQKNQTDYYHYEIAYGIRYEYPEKYSLNINPSLEYNASKSSLNPNFKNNYFAYGGETEGYLMLPGKLELNTDCKVQLYQQLAAFGGNRNIIIWNANLSRKFFKDKSGKIIFAANDLLNKNQGFDRSINSSMISEERFQRISNYYMLKFEWSFNKMPGQK</sequence>
<dbReference type="GO" id="GO:0030246">
    <property type="term" value="F:carbohydrate binding"/>
    <property type="evidence" value="ECO:0007669"/>
    <property type="project" value="InterPro"/>
</dbReference>
<keyword evidence="3" id="KW-0645">Protease</keyword>
<keyword evidence="1" id="KW-0732">Signal</keyword>
<feature type="signal peptide" evidence="1">
    <location>
        <begin position="1"/>
        <end position="19"/>
    </location>
</feature>
<feature type="chain" id="PRO_5012996753" evidence="1">
    <location>
        <begin position="20"/>
        <end position="917"/>
    </location>
</feature>
<dbReference type="GO" id="GO:0004180">
    <property type="term" value="F:carboxypeptidase activity"/>
    <property type="evidence" value="ECO:0007669"/>
    <property type="project" value="UniProtKB-KW"/>
</dbReference>
<evidence type="ECO:0000313" key="4">
    <source>
        <dbReference type="Proteomes" id="UP000184048"/>
    </source>
</evidence>
<gene>
    <name evidence="3" type="ORF">SAMN02745131_01387</name>
</gene>
<dbReference type="Proteomes" id="UP000184048">
    <property type="component" value="Unassembled WGS sequence"/>
</dbReference>
<dbReference type="Pfam" id="PF14905">
    <property type="entry name" value="OMP_b-brl_3"/>
    <property type="match status" value="1"/>
</dbReference>
<dbReference type="Pfam" id="PF13620">
    <property type="entry name" value="CarboxypepD_reg"/>
    <property type="match status" value="1"/>
</dbReference>
<dbReference type="AlphaFoldDB" id="A0A1M4X947"/>
<feature type="domain" description="Outer membrane protein beta-barrel" evidence="2">
    <location>
        <begin position="454"/>
        <end position="908"/>
    </location>
</feature>
<keyword evidence="4" id="KW-1185">Reference proteome</keyword>
<evidence type="ECO:0000256" key="1">
    <source>
        <dbReference type="SAM" id="SignalP"/>
    </source>
</evidence>
<evidence type="ECO:0000259" key="2">
    <source>
        <dbReference type="Pfam" id="PF14905"/>
    </source>
</evidence>
<keyword evidence="3" id="KW-0378">Hydrolase</keyword>
<dbReference type="Gene3D" id="2.60.40.1120">
    <property type="entry name" value="Carboxypeptidase-like, regulatory domain"/>
    <property type="match status" value="1"/>
</dbReference>
<evidence type="ECO:0000313" key="3">
    <source>
        <dbReference type="EMBL" id="SHE89946.1"/>
    </source>
</evidence>
<dbReference type="InterPro" id="IPR013784">
    <property type="entry name" value="Carb-bd-like_fold"/>
</dbReference>
<dbReference type="InterPro" id="IPR041700">
    <property type="entry name" value="OMP_b-brl_3"/>
</dbReference>
<proteinExistence type="predicted"/>
<dbReference type="EMBL" id="FQUU01000004">
    <property type="protein sequence ID" value="SHE89946.1"/>
    <property type="molecule type" value="Genomic_DNA"/>
</dbReference>
<keyword evidence="3" id="KW-0121">Carboxypeptidase</keyword>
<dbReference type="RefSeq" id="WP_072834595.1">
    <property type="nucleotide sequence ID" value="NZ_FQUU01000004.1"/>
</dbReference>
<dbReference type="SUPFAM" id="SSF56935">
    <property type="entry name" value="Porins"/>
    <property type="match status" value="1"/>
</dbReference>
<reference evidence="3 4" key="1">
    <citation type="submission" date="2016-11" db="EMBL/GenBank/DDBJ databases">
        <authorList>
            <person name="Jaros S."/>
            <person name="Januszkiewicz K."/>
            <person name="Wedrychowicz H."/>
        </authorList>
    </citation>
    <scope>NUCLEOTIDE SEQUENCE [LARGE SCALE GENOMIC DNA]</scope>
    <source>
        <strain evidence="3 4">DSM 18119</strain>
    </source>
</reference>
<protein>
    <submittedName>
        <fullName evidence="3">Carboxypeptidase regulatory-like domain-containing protein</fullName>
    </submittedName>
</protein>
<dbReference type="STRING" id="1121884.SAMN02745131_01387"/>
<name>A0A1M4X947_9BACT</name>
<dbReference type="OrthoDB" id="606930at2"/>
<dbReference type="SUPFAM" id="SSF49452">
    <property type="entry name" value="Starch-binding domain-like"/>
    <property type="match status" value="1"/>
</dbReference>